<dbReference type="Gene3D" id="3.40.50.720">
    <property type="entry name" value="NAD(P)-binding Rossmann-like Domain"/>
    <property type="match status" value="1"/>
</dbReference>
<dbReference type="Pfam" id="PF01370">
    <property type="entry name" value="Epimerase"/>
    <property type="match status" value="1"/>
</dbReference>
<keyword evidence="1" id="KW-0520">NAD</keyword>
<dbReference type="InterPro" id="IPR001509">
    <property type="entry name" value="Epimerase_deHydtase"/>
</dbReference>
<feature type="domain" description="NAD-dependent epimerase/dehydratase" evidence="2">
    <location>
        <begin position="6"/>
        <end position="245"/>
    </location>
</feature>
<evidence type="ECO:0000256" key="1">
    <source>
        <dbReference type="ARBA" id="ARBA00023027"/>
    </source>
</evidence>
<reference evidence="3 4" key="1">
    <citation type="submission" date="2016-10" db="EMBL/GenBank/DDBJ databases">
        <authorList>
            <person name="de Groot N.N."/>
        </authorList>
    </citation>
    <scope>NUCLEOTIDE SEQUENCE [LARGE SCALE GENOMIC DNA]</scope>
    <source>
        <strain>GEY</strain>
        <strain evidence="4">DSM 9560</strain>
    </source>
</reference>
<dbReference type="PRINTS" id="PR01713">
    <property type="entry name" value="NUCEPIMERASE"/>
</dbReference>
<evidence type="ECO:0000313" key="4">
    <source>
        <dbReference type="Proteomes" id="UP000199513"/>
    </source>
</evidence>
<accession>A0A1I2GPI6</accession>
<dbReference type="RefSeq" id="WP_091545427.1">
    <property type="nucleotide sequence ID" value="NZ_FONY01000019.1"/>
</dbReference>
<dbReference type="STRING" id="1003.SAMN04488541_101957"/>
<dbReference type="EMBL" id="FONY01000019">
    <property type="protein sequence ID" value="SFF18930.1"/>
    <property type="molecule type" value="Genomic_DNA"/>
</dbReference>
<organism evidence="3 4">
    <name type="scientific">Thermoflexibacter ruber</name>
    <dbReference type="NCBI Taxonomy" id="1003"/>
    <lineage>
        <taxon>Bacteria</taxon>
        <taxon>Pseudomonadati</taxon>
        <taxon>Bacteroidota</taxon>
        <taxon>Cytophagia</taxon>
        <taxon>Cytophagales</taxon>
        <taxon>Thermoflexibacteraceae</taxon>
        <taxon>Thermoflexibacter</taxon>
    </lineage>
</organism>
<dbReference type="SUPFAM" id="SSF51735">
    <property type="entry name" value="NAD(P)-binding Rossmann-fold domains"/>
    <property type="match status" value="1"/>
</dbReference>
<keyword evidence="4" id="KW-1185">Reference proteome</keyword>
<proteinExistence type="predicted"/>
<evidence type="ECO:0000259" key="2">
    <source>
        <dbReference type="Pfam" id="PF01370"/>
    </source>
</evidence>
<dbReference type="PANTHER" id="PTHR43574">
    <property type="entry name" value="EPIMERASE-RELATED"/>
    <property type="match status" value="1"/>
</dbReference>
<dbReference type="OrthoDB" id="9811743at2"/>
<dbReference type="Proteomes" id="UP000199513">
    <property type="component" value="Unassembled WGS sequence"/>
</dbReference>
<name>A0A1I2GPI6_9BACT</name>
<evidence type="ECO:0000313" key="3">
    <source>
        <dbReference type="EMBL" id="SFF18930.1"/>
    </source>
</evidence>
<dbReference type="AlphaFoldDB" id="A0A1I2GPI6"/>
<protein>
    <submittedName>
        <fullName evidence="3">Nucleoside-diphosphate-sugar epimerase</fullName>
    </submittedName>
</protein>
<dbReference type="InterPro" id="IPR036291">
    <property type="entry name" value="NAD(P)-bd_dom_sf"/>
</dbReference>
<sequence>MESRTILVTGVAGFIGQRTAKILLSNQCQVIGLDSMNNSENRTLQEFRLSQLKEHDNFSFHRIDIQDAKKLEELFAQHQFDAVIHLAAKVGVRESIIHPHTYFHTNIQGTLNILEMMQKYKVKKLVFASTSSVYSGLEVPFHESSSVETPISLYATTKRASEMMCYTYHSLYGIDVSILRYFTVYGPAGRPDMSYFRFIQWIDEGKPVIIHGDGTQFRDFSYIEDIANGTVKALKNVGYDIFNLGGGNGTYTLNYMIQLIEEYLGKKAEVVYQDFLNSDMRATWANIDKAKKILAWQPQVDFRTGIKNCVEWYLANKDWIGK</sequence>
<gene>
    <name evidence="3" type="ORF">SAMN04488541_101957</name>
</gene>